<feature type="compositionally biased region" description="Basic and acidic residues" evidence="2">
    <location>
        <begin position="58"/>
        <end position="71"/>
    </location>
</feature>
<dbReference type="Proteomes" id="UP000507470">
    <property type="component" value="Unassembled WGS sequence"/>
</dbReference>
<dbReference type="Gene3D" id="1.10.238.10">
    <property type="entry name" value="EF-hand"/>
    <property type="match status" value="1"/>
</dbReference>
<feature type="region of interest" description="Disordered" evidence="2">
    <location>
        <begin position="56"/>
        <end position="81"/>
    </location>
</feature>
<dbReference type="Gene3D" id="3.80.10.10">
    <property type="entry name" value="Ribonuclease Inhibitor"/>
    <property type="match status" value="1"/>
</dbReference>
<evidence type="ECO:0000256" key="1">
    <source>
        <dbReference type="ARBA" id="ARBA00022837"/>
    </source>
</evidence>
<accession>A0A6J8EUC8</accession>
<feature type="region of interest" description="Disordered" evidence="2">
    <location>
        <begin position="1"/>
        <end position="34"/>
    </location>
</feature>
<dbReference type="InterPro" id="IPR018247">
    <property type="entry name" value="EF_Hand_1_Ca_BS"/>
</dbReference>
<dbReference type="InterPro" id="IPR001611">
    <property type="entry name" value="Leu-rich_rpt"/>
</dbReference>
<dbReference type="SUPFAM" id="SSF52047">
    <property type="entry name" value="RNI-like"/>
    <property type="match status" value="1"/>
</dbReference>
<dbReference type="PROSITE" id="PS50222">
    <property type="entry name" value="EF_HAND_2"/>
    <property type="match status" value="1"/>
</dbReference>
<feature type="compositionally biased region" description="Basic and acidic residues" evidence="2">
    <location>
        <begin position="11"/>
        <end position="20"/>
    </location>
</feature>
<gene>
    <name evidence="4" type="ORF">MCOR_55290</name>
</gene>
<dbReference type="InterPro" id="IPR002048">
    <property type="entry name" value="EF_hand_dom"/>
</dbReference>
<name>A0A6J8EUC8_MYTCO</name>
<keyword evidence="5" id="KW-1185">Reference proteome</keyword>
<feature type="region of interest" description="Disordered" evidence="2">
    <location>
        <begin position="570"/>
        <end position="637"/>
    </location>
</feature>
<dbReference type="PANTHER" id="PTHR24114">
    <property type="entry name" value="LEUCINE RICH REPEAT FAMILY PROTEIN"/>
    <property type="match status" value="1"/>
</dbReference>
<dbReference type="PANTHER" id="PTHR24114:SF2">
    <property type="entry name" value="F-BOX DOMAIN-CONTAINING PROTEIN-RELATED"/>
    <property type="match status" value="1"/>
</dbReference>
<dbReference type="SUPFAM" id="SSF47473">
    <property type="entry name" value="EF-hand"/>
    <property type="match status" value="1"/>
</dbReference>
<evidence type="ECO:0000313" key="4">
    <source>
        <dbReference type="EMBL" id="CAC5423312.1"/>
    </source>
</evidence>
<sequence length="637" mass="72252">MEEYTSLITELKIDREDSDPHVIGVPPELGEADDMATDVELPSTVTFSRLGTNLTNEEDIRRRDEQRHQDVASRTASRNLSRVSFKPPSRLLKRNKSRIAQTPAELNFDEEYEWDSEEEMIPVRYSSAAEQHKNTYKQKCRQLGIIPSRKVMNQFGTGVIDITDLNLSSKELRALYIVMINDVDLMEINFSGNSLTARDIQYISEILRTNKTISTLTLRRCGLSGAPIRTLAEFLSKSNTLRKLDISDNHFDDNDAPYVAMIIEHNESISNLNLSKNKLGDSGILIGNALKENEMITTLDLSWNHLRGNGAIGIARGLEKNTKLLNLQVAWNGFAFEGCAALGHTLVHNSTLSTIDLANNRIHNPAMFELLKGLCGNKSLSTIRLAQNPITAPMTSIILQRISTSKECGLKELDMEGIVVDKEFDPLLETLQDERLFMARYDISLPVRKGVVSNIDSKNVFNIDPIRILYFMKEHMRTIDMFLKFDKDNSNSLSREELHFAFEREGYPISTSALDTVMGYLDTNRDGDVDLIRTKIESERKRIENIISKKRSGELIDGERRLKRHLIAEAEEARQHSSKLAPSPSEKREYSKTYLKPSEALALKQNSDLVSPRKKDIKSPRQSDMKSSRKLPQIHTN</sequence>
<dbReference type="CDD" id="cd00051">
    <property type="entry name" value="EFh"/>
    <property type="match status" value="1"/>
</dbReference>
<dbReference type="PROSITE" id="PS00018">
    <property type="entry name" value="EF_HAND_1"/>
    <property type="match status" value="1"/>
</dbReference>
<dbReference type="InterPro" id="IPR011992">
    <property type="entry name" value="EF-hand-dom_pair"/>
</dbReference>
<dbReference type="GO" id="GO:0005509">
    <property type="term" value="F:calcium ion binding"/>
    <property type="evidence" value="ECO:0007669"/>
    <property type="project" value="InterPro"/>
</dbReference>
<keyword evidence="1" id="KW-0106">Calcium</keyword>
<evidence type="ECO:0000256" key="2">
    <source>
        <dbReference type="SAM" id="MobiDB-lite"/>
    </source>
</evidence>
<organism evidence="4 5">
    <name type="scientific">Mytilus coruscus</name>
    <name type="common">Sea mussel</name>
    <dbReference type="NCBI Taxonomy" id="42192"/>
    <lineage>
        <taxon>Eukaryota</taxon>
        <taxon>Metazoa</taxon>
        <taxon>Spiralia</taxon>
        <taxon>Lophotrochozoa</taxon>
        <taxon>Mollusca</taxon>
        <taxon>Bivalvia</taxon>
        <taxon>Autobranchia</taxon>
        <taxon>Pteriomorphia</taxon>
        <taxon>Mytilida</taxon>
        <taxon>Mytiloidea</taxon>
        <taxon>Mytilidae</taxon>
        <taxon>Mytilinae</taxon>
        <taxon>Mytilus</taxon>
    </lineage>
</organism>
<dbReference type="OrthoDB" id="120976at2759"/>
<evidence type="ECO:0000313" key="5">
    <source>
        <dbReference type="Proteomes" id="UP000507470"/>
    </source>
</evidence>
<feature type="compositionally biased region" description="Basic and acidic residues" evidence="2">
    <location>
        <begin position="611"/>
        <end position="627"/>
    </location>
</feature>
<dbReference type="InterPro" id="IPR052394">
    <property type="entry name" value="LRR-containing"/>
</dbReference>
<dbReference type="Pfam" id="PF13516">
    <property type="entry name" value="LRR_6"/>
    <property type="match status" value="4"/>
</dbReference>
<dbReference type="AlphaFoldDB" id="A0A6J8EUC8"/>
<evidence type="ECO:0000259" key="3">
    <source>
        <dbReference type="PROSITE" id="PS50222"/>
    </source>
</evidence>
<dbReference type="SMART" id="SM00368">
    <property type="entry name" value="LRR_RI"/>
    <property type="match status" value="7"/>
</dbReference>
<dbReference type="Pfam" id="PF13499">
    <property type="entry name" value="EF-hand_7"/>
    <property type="match status" value="1"/>
</dbReference>
<dbReference type="InterPro" id="IPR032675">
    <property type="entry name" value="LRR_dom_sf"/>
</dbReference>
<reference evidence="4 5" key="1">
    <citation type="submission" date="2020-06" db="EMBL/GenBank/DDBJ databases">
        <authorList>
            <person name="Li R."/>
            <person name="Bekaert M."/>
        </authorList>
    </citation>
    <scope>NUCLEOTIDE SEQUENCE [LARGE SCALE GENOMIC DNA]</scope>
    <source>
        <strain evidence="5">wild</strain>
    </source>
</reference>
<feature type="compositionally biased region" description="Polar residues" evidence="2">
    <location>
        <begin position="72"/>
        <end position="81"/>
    </location>
</feature>
<feature type="domain" description="EF-hand" evidence="3">
    <location>
        <begin position="473"/>
        <end position="508"/>
    </location>
</feature>
<proteinExistence type="predicted"/>
<protein>
    <recommendedName>
        <fullName evidence="3">EF-hand domain-containing protein</fullName>
    </recommendedName>
</protein>
<dbReference type="EMBL" id="CACVKT020009759">
    <property type="protein sequence ID" value="CAC5423312.1"/>
    <property type="molecule type" value="Genomic_DNA"/>
</dbReference>